<reference evidence="1" key="1">
    <citation type="submission" date="2023-10" db="EMBL/GenBank/DDBJ databases">
        <authorList>
            <person name="Guldener U."/>
        </authorList>
    </citation>
    <scope>NUCLEOTIDE SEQUENCE</scope>
    <source>
        <strain evidence="1">Mp4</strain>
    </source>
</reference>
<comment type="caution">
    <text evidence="1">The sequence shown here is derived from an EMBL/GenBank/DDBJ whole genome shotgun (WGS) entry which is preliminary data.</text>
</comment>
<keyword evidence="2" id="KW-1185">Reference proteome</keyword>
<evidence type="ECO:0008006" key="3">
    <source>
        <dbReference type="Google" id="ProtNLM"/>
    </source>
</evidence>
<protein>
    <recommendedName>
        <fullName evidence="3">Retrotransposon gag domain-containing protein</fullName>
    </recommendedName>
</protein>
<accession>A0AAJ5C5K6</accession>
<gene>
    <name evidence="1" type="ORF">MEPE_03549</name>
</gene>
<organism evidence="1 2">
    <name type="scientific">Melanopsichium pennsylvanicum</name>
    <dbReference type="NCBI Taxonomy" id="63383"/>
    <lineage>
        <taxon>Eukaryota</taxon>
        <taxon>Fungi</taxon>
        <taxon>Dikarya</taxon>
        <taxon>Basidiomycota</taxon>
        <taxon>Ustilaginomycotina</taxon>
        <taxon>Ustilaginomycetes</taxon>
        <taxon>Ustilaginales</taxon>
        <taxon>Ustilaginaceae</taxon>
        <taxon>Melanopsichium</taxon>
    </lineage>
</organism>
<evidence type="ECO:0000313" key="2">
    <source>
        <dbReference type="Proteomes" id="UP001294444"/>
    </source>
</evidence>
<dbReference type="EMBL" id="OAPG01000008">
    <property type="protein sequence ID" value="SNX84840.1"/>
    <property type="molecule type" value="Genomic_DNA"/>
</dbReference>
<dbReference type="Proteomes" id="UP001294444">
    <property type="component" value="Unassembled WGS sequence"/>
</dbReference>
<dbReference type="AlphaFoldDB" id="A0AAJ5C5K6"/>
<evidence type="ECO:0000313" key="1">
    <source>
        <dbReference type="EMBL" id="SNX84840.1"/>
    </source>
</evidence>
<name>A0AAJ5C5K6_9BASI</name>
<proteinExistence type="predicted"/>
<sequence>MIETNVSSGLILSPCNTHKGWGTTPANAPGKEEDTKLCLDASAWDGGQDKLEAFLEQCQMQFALNSCAYPDEGIKVPFAIACISGASCNCVCNICKAGAPPTWMSTWSAFKEELQCQYGDPVLEHTATVKLLTLHQTGFVANYAAQFQALACSAISPQLLV</sequence>